<dbReference type="Pfam" id="PF01548">
    <property type="entry name" value="DEDD_Tnp_IS110"/>
    <property type="match status" value="1"/>
</dbReference>
<feature type="domain" description="Transposase IS110-like N-terminal" evidence="1">
    <location>
        <begin position="11"/>
        <end position="171"/>
    </location>
</feature>
<protein>
    <submittedName>
        <fullName evidence="3">Transposase IS116/IS110/IS902 family protein</fullName>
    </submittedName>
</protein>
<dbReference type="PANTHER" id="PTHR33055:SF15">
    <property type="entry name" value="TRANSPOSASE-RELATED"/>
    <property type="match status" value="1"/>
</dbReference>
<dbReference type="AlphaFoldDB" id="A0A1V1NUT1"/>
<evidence type="ECO:0000313" key="3">
    <source>
        <dbReference type="EMBL" id="ETR66325.1"/>
    </source>
</evidence>
<evidence type="ECO:0000313" key="4">
    <source>
        <dbReference type="Proteomes" id="UP000189670"/>
    </source>
</evidence>
<dbReference type="NCBIfam" id="NF033542">
    <property type="entry name" value="transpos_IS110"/>
    <property type="match status" value="1"/>
</dbReference>
<name>A0A1V1NUT1_9BACT</name>
<sequence>MIIKLSKLLLIGIDAHSKNNVACFLDQDGHTIIKSIEFENNLPGAQILEEKICALMESGHYDSLKIATEAASLYHVHLLDFLSSSEKISKYDVEIYQLNPKLTSGFKKAYADKNKTDHIDAFIIADRLRFGRLPNPYYYNQPYIPLRRLTRYRFHLIESITREKNYFLLHLFLKYSSFSTLKPFSNTFGATSLAVILEDFSLDDFANKSIEDLVDFVSHHGKSHFNDPDKIAKKVKQVAKESYRIRPALANSVNLILTTSWQNIKTMTKSLKEVDKAIAVELKAFPNTLESVKGIGPVYSAGIFAEIGNIKNFASHNALAKFAGLTWRQNESGNFKAEITKMTKTGNKYLR</sequence>
<dbReference type="InterPro" id="IPR047650">
    <property type="entry name" value="Transpos_IS110"/>
</dbReference>
<dbReference type="GO" id="GO:0006313">
    <property type="term" value="P:DNA transposition"/>
    <property type="evidence" value="ECO:0007669"/>
    <property type="project" value="InterPro"/>
</dbReference>
<evidence type="ECO:0000259" key="1">
    <source>
        <dbReference type="Pfam" id="PF01548"/>
    </source>
</evidence>
<dbReference type="GO" id="GO:0004803">
    <property type="term" value="F:transposase activity"/>
    <property type="evidence" value="ECO:0007669"/>
    <property type="project" value="InterPro"/>
</dbReference>
<dbReference type="PANTHER" id="PTHR33055">
    <property type="entry name" value="TRANSPOSASE FOR INSERTION SEQUENCE ELEMENT IS1111A"/>
    <property type="match status" value="1"/>
</dbReference>
<accession>A0A1V1NUT1</accession>
<proteinExistence type="predicted"/>
<feature type="non-terminal residue" evidence="3">
    <location>
        <position position="351"/>
    </location>
</feature>
<evidence type="ECO:0000259" key="2">
    <source>
        <dbReference type="Pfam" id="PF02371"/>
    </source>
</evidence>
<dbReference type="Proteomes" id="UP000189670">
    <property type="component" value="Unassembled WGS sequence"/>
</dbReference>
<organism evidence="3 4">
    <name type="scientific">Candidatus Magnetoglobus multicellularis str. Araruama</name>
    <dbReference type="NCBI Taxonomy" id="890399"/>
    <lineage>
        <taxon>Bacteria</taxon>
        <taxon>Pseudomonadati</taxon>
        <taxon>Thermodesulfobacteriota</taxon>
        <taxon>Desulfobacteria</taxon>
        <taxon>Desulfobacterales</taxon>
        <taxon>Desulfobacteraceae</taxon>
        <taxon>Candidatus Magnetoglobus</taxon>
    </lineage>
</organism>
<dbReference type="InterPro" id="IPR003346">
    <property type="entry name" value="Transposase_20"/>
</dbReference>
<dbReference type="GO" id="GO:0003677">
    <property type="term" value="F:DNA binding"/>
    <property type="evidence" value="ECO:0007669"/>
    <property type="project" value="InterPro"/>
</dbReference>
<dbReference type="InterPro" id="IPR002525">
    <property type="entry name" value="Transp_IS110-like_N"/>
</dbReference>
<feature type="domain" description="Transposase IS116/IS110/IS902 C-terminal" evidence="2">
    <location>
        <begin position="288"/>
        <end position="351"/>
    </location>
</feature>
<dbReference type="Pfam" id="PF02371">
    <property type="entry name" value="Transposase_20"/>
    <property type="match status" value="1"/>
</dbReference>
<dbReference type="EMBL" id="ATBP01002064">
    <property type="protein sequence ID" value="ETR66325.1"/>
    <property type="molecule type" value="Genomic_DNA"/>
</dbReference>
<comment type="caution">
    <text evidence="3">The sequence shown here is derived from an EMBL/GenBank/DDBJ whole genome shotgun (WGS) entry which is preliminary data.</text>
</comment>
<gene>
    <name evidence="3" type="ORF">OMM_12935</name>
</gene>
<reference evidence="4" key="1">
    <citation type="submission" date="2012-11" db="EMBL/GenBank/DDBJ databases">
        <authorList>
            <person name="Lucero-Rivera Y.E."/>
            <person name="Tovar-Ramirez D."/>
        </authorList>
    </citation>
    <scope>NUCLEOTIDE SEQUENCE [LARGE SCALE GENOMIC DNA]</scope>
    <source>
        <strain evidence="4">Araruama</strain>
    </source>
</reference>